<protein>
    <submittedName>
        <fullName evidence="1">Uncharacterized protein</fullName>
    </submittedName>
</protein>
<comment type="caution">
    <text evidence="1">The sequence shown here is derived from an EMBL/GenBank/DDBJ whole genome shotgun (WGS) entry which is preliminary data.</text>
</comment>
<dbReference type="EMBL" id="CM044701">
    <property type="protein sequence ID" value="KAI5681950.1"/>
    <property type="molecule type" value="Genomic_DNA"/>
</dbReference>
<proteinExistence type="predicted"/>
<dbReference type="Proteomes" id="UP001060085">
    <property type="component" value="Linkage Group LG01"/>
</dbReference>
<accession>A0ACC0CAI5</accession>
<name>A0ACC0CAI5_CATRO</name>
<gene>
    <name evidence="1" type="ORF">M9H77_03178</name>
</gene>
<organism evidence="1 2">
    <name type="scientific">Catharanthus roseus</name>
    <name type="common">Madagascar periwinkle</name>
    <name type="synonym">Vinca rosea</name>
    <dbReference type="NCBI Taxonomy" id="4058"/>
    <lineage>
        <taxon>Eukaryota</taxon>
        <taxon>Viridiplantae</taxon>
        <taxon>Streptophyta</taxon>
        <taxon>Embryophyta</taxon>
        <taxon>Tracheophyta</taxon>
        <taxon>Spermatophyta</taxon>
        <taxon>Magnoliopsida</taxon>
        <taxon>eudicotyledons</taxon>
        <taxon>Gunneridae</taxon>
        <taxon>Pentapetalae</taxon>
        <taxon>asterids</taxon>
        <taxon>lamiids</taxon>
        <taxon>Gentianales</taxon>
        <taxon>Apocynaceae</taxon>
        <taxon>Rauvolfioideae</taxon>
        <taxon>Vinceae</taxon>
        <taxon>Catharanthinae</taxon>
        <taxon>Catharanthus</taxon>
    </lineage>
</organism>
<keyword evidence="2" id="KW-1185">Reference proteome</keyword>
<reference evidence="2" key="1">
    <citation type="journal article" date="2023" name="Nat. Plants">
        <title>Single-cell RNA sequencing provides a high-resolution roadmap for understanding the multicellular compartmentation of specialized metabolism.</title>
        <authorList>
            <person name="Sun S."/>
            <person name="Shen X."/>
            <person name="Li Y."/>
            <person name="Li Y."/>
            <person name="Wang S."/>
            <person name="Li R."/>
            <person name="Zhang H."/>
            <person name="Shen G."/>
            <person name="Guo B."/>
            <person name="Wei J."/>
            <person name="Xu J."/>
            <person name="St-Pierre B."/>
            <person name="Chen S."/>
            <person name="Sun C."/>
        </authorList>
    </citation>
    <scope>NUCLEOTIDE SEQUENCE [LARGE SCALE GENOMIC DNA]</scope>
</reference>
<sequence>MSDQRKESAIEEKRRVEQGSYNEEQSVIGSISTSLEECECKKSVVSTKSLKEEEKEEKQDETEKIEETKEEMSSILFEGDKREEMKESCCNISSPLNSLSSEEVNLFTNSNNHFLACFSPGLKKFEAQNMENEGNLCYKLYETISFIPSTSFLFFDFIINESNSCSFSIFCDRIQSQFFNFLTTCGTKPTQWMKAKEEGLGKELSIDYENTSISLL</sequence>
<evidence type="ECO:0000313" key="1">
    <source>
        <dbReference type="EMBL" id="KAI5681950.1"/>
    </source>
</evidence>
<evidence type="ECO:0000313" key="2">
    <source>
        <dbReference type="Proteomes" id="UP001060085"/>
    </source>
</evidence>